<gene>
    <name evidence="3" type="ORF">CON73_30500</name>
</gene>
<dbReference type="Pfam" id="PF02371">
    <property type="entry name" value="Transposase_20"/>
    <property type="match status" value="1"/>
</dbReference>
<feature type="domain" description="Transposase IS110-like N-terminal" evidence="1">
    <location>
        <begin position="9"/>
        <end position="154"/>
    </location>
</feature>
<accession>A0A2B7V6H9</accession>
<dbReference type="AlphaFoldDB" id="A0A2B7V6H9"/>
<dbReference type="RefSeq" id="WP_098733820.1">
    <property type="nucleotide sequence ID" value="NZ_NVOI01000173.1"/>
</dbReference>
<proteinExistence type="predicted"/>
<evidence type="ECO:0000313" key="3">
    <source>
        <dbReference type="EMBL" id="PGG79864.1"/>
    </source>
</evidence>
<dbReference type="Pfam" id="PF01548">
    <property type="entry name" value="DEDD_Tnp_IS110"/>
    <property type="match status" value="1"/>
</dbReference>
<name>A0A2B7V6H9_9BACI</name>
<comment type="caution">
    <text evidence="3">The sequence shown here is derived from an EMBL/GenBank/DDBJ whole genome shotgun (WGS) entry which is preliminary data.</text>
</comment>
<dbReference type="PANTHER" id="PTHR33055:SF15">
    <property type="entry name" value="TRANSPOSASE-RELATED"/>
    <property type="match status" value="1"/>
</dbReference>
<sequence length="381" mass="43529">METLHSHCAGLDIHQKEIVVCTYIGSSDEELIKEIRTFPTMTKNLYEMLQWLEELNITHLAMESTGIYWKPVFNILEDFFEITLANAQRIKNVPGRKTDVADAEWIAKLLRYGLIEKSFVPPVDIRELRDLTRLRKKMIGNMTAEKNRIQKTLECSNIKLGSVISDIFGVSGRKLLTRLVEQGYVNPNEVEEHIHVRMMSKASQITESLFGTINPHQIFLIRQSWNHILFLESSIQQLEDKIDEILLPYQEQVELLLTIPGVKKHSVACIIAEIGVEMNQFPSAHHLASWAGLSPGNHESAGKKKSTRTTKGNPHIQSTLCEVAWAISRTRHTWLSGKYWSLAARRGKKKALVAITHKTIKIIYHILNQRSGFIEYSKVLA</sequence>
<dbReference type="Proteomes" id="UP000225320">
    <property type="component" value="Unassembled WGS sequence"/>
</dbReference>
<evidence type="ECO:0000259" key="1">
    <source>
        <dbReference type="Pfam" id="PF01548"/>
    </source>
</evidence>
<dbReference type="EMBL" id="NVOI01000173">
    <property type="protein sequence ID" value="PGG79864.1"/>
    <property type="molecule type" value="Genomic_DNA"/>
</dbReference>
<dbReference type="GO" id="GO:0004803">
    <property type="term" value="F:transposase activity"/>
    <property type="evidence" value="ECO:0007669"/>
    <property type="project" value="InterPro"/>
</dbReference>
<dbReference type="InterPro" id="IPR003346">
    <property type="entry name" value="Transposase_20"/>
</dbReference>
<dbReference type="GO" id="GO:0003677">
    <property type="term" value="F:DNA binding"/>
    <property type="evidence" value="ECO:0007669"/>
    <property type="project" value="InterPro"/>
</dbReference>
<dbReference type="InterPro" id="IPR002525">
    <property type="entry name" value="Transp_IS110-like_N"/>
</dbReference>
<organism evidence="3 4">
    <name type="scientific">Bacillus toyonensis</name>
    <dbReference type="NCBI Taxonomy" id="155322"/>
    <lineage>
        <taxon>Bacteria</taxon>
        <taxon>Bacillati</taxon>
        <taxon>Bacillota</taxon>
        <taxon>Bacilli</taxon>
        <taxon>Bacillales</taxon>
        <taxon>Bacillaceae</taxon>
        <taxon>Bacillus</taxon>
        <taxon>Bacillus cereus group</taxon>
    </lineage>
</organism>
<dbReference type="InterPro" id="IPR047650">
    <property type="entry name" value="Transpos_IS110"/>
</dbReference>
<feature type="domain" description="Transposase IS116/IS110/IS902 C-terminal" evidence="2">
    <location>
        <begin position="254"/>
        <end position="335"/>
    </location>
</feature>
<reference evidence="3 4" key="1">
    <citation type="submission" date="2017-09" db="EMBL/GenBank/DDBJ databases">
        <title>Large-scale bioinformatics analysis of Bacillus genomes uncovers conserved roles of natural products in bacterial physiology.</title>
        <authorList>
            <consortium name="Agbiome Team Llc"/>
            <person name="Bleich R.M."/>
            <person name="Grubbs K.J."/>
            <person name="Santa Maria K.C."/>
            <person name="Allen S.E."/>
            <person name="Farag S."/>
            <person name="Shank E.A."/>
            <person name="Bowers A."/>
        </authorList>
    </citation>
    <scope>NUCLEOTIDE SEQUENCE [LARGE SCALE GENOMIC DNA]</scope>
    <source>
        <strain evidence="3 4">AFS094862</strain>
    </source>
</reference>
<dbReference type="NCBIfam" id="NF033542">
    <property type="entry name" value="transpos_IS110"/>
    <property type="match status" value="1"/>
</dbReference>
<dbReference type="PANTHER" id="PTHR33055">
    <property type="entry name" value="TRANSPOSASE FOR INSERTION SEQUENCE ELEMENT IS1111A"/>
    <property type="match status" value="1"/>
</dbReference>
<evidence type="ECO:0000313" key="4">
    <source>
        <dbReference type="Proteomes" id="UP000225320"/>
    </source>
</evidence>
<protein>
    <submittedName>
        <fullName evidence="3">IS110 family transposase</fullName>
    </submittedName>
</protein>
<dbReference type="GO" id="GO:0006313">
    <property type="term" value="P:DNA transposition"/>
    <property type="evidence" value="ECO:0007669"/>
    <property type="project" value="InterPro"/>
</dbReference>
<evidence type="ECO:0000259" key="2">
    <source>
        <dbReference type="Pfam" id="PF02371"/>
    </source>
</evidence>